<dbReference type="GO" id="GO:0031640">
    <property type="term" value="P:killing of cells of another organism"/>
    <property type="evidence" value="ECO:0007669"/>
    <property type="project" value="UniProtKB-KW"/>
</dbReference>
<dbReference type="AlphaFoldDB" id="A0AAW5R653"/>
<evidence type="ECO:0000256" key="2">
    <source>
        <dbReference type="RuleBase" id="RU368102"/>
    </source>
</evidence>
<accession>A0AAW5R653</accession>
<evidence type="ECO:0000313" key="5">
    <source>
        <dbReference type="Proteomes" id="UP001320898"/>
    </source>
</evidence>
<dbReference type="GO" id="GO:0016746">
    <property type="term" value="F:acyltransferase activity"/>
    <property type="evidence" value="ECO:0007669"/>
    <property type="project" value="UniProtKB-UniRule"/>
</dbReference>
<evidence type="ECO:0000256" key="1">
    <source>
        <dbReference type="ARBA" id="ARBA00005686"/>
    </source>
</evidence>
<dbReference type="EMBL" id="JALIDZ010000009">
    <property type="protein sequence ID" value="MCT8974000.1"/>
    <property type="molecule type" value="Genomic_DNA"/>
</dbReference>
<dbReference type="EC" id="2.3.1.-" evidence="2"/>
<comment type="subcellular location">
    <subcellularLocation>
        <location evidence="2">Cytoplasm</location>
    </subcellularLocation>
</comment>
<evidence type="ECO:0000313" key="4">
    <source>
        <dbReference type="EMBL" id="MCT8974000.1"/>
    </source>
</evidence>
<dbReference type="Proteomes" id="UP001320898">
    <property type="component" value="Unassembled WGS sequence"/>
</dbReference>
<protein>
    <recommendedName>
        <fullName evidence="2">RTX toxin-activating lysine-acyltransferase</fullName>
        <ecNumber evidence="2">2.3.1.-</ecNumber>
    </recommendedName>
</protein>
<comment type="function">
    <text evidence="2">Involved in fatty acylation of protoxin at internal lysine residues, thereby converting it to the active toxin.</text>
</comment>
<keyword evidence="2" id="KW-0012">Acyltransferase</keyword>
<proteinExistence type="inferred from homology"/>
<dbReference type="Pfam" id="PF02794">
    <property type="entry name" value="HlyC"/>
    <property type="match status" value="1"/>
</dbReference>
<keyword evidence="5" id="KW-1185">Reference proteome</keyword>
<dbReference type="RefSeq" id="WP_261617579.1">
    <property type="nucleotide sequence ID" value="NZ_JALIDZ010000009.1"/>
</dbReference>
<dbReference type="GO" id="GO:0009404">
    <property type="term" value="P:toxin metabolic process"/>
    <property type="evidence" value="ECO:0007669"/>
    <property type="project" value="UniProtKB-UniRule"/>
</dbReference>
<keyword evidence="2" id="KW-0808">Transferase</keyword>
<reference evidence="4 5" key="1">
    <citation type="submission" date="2022-04" db="EMBL/GenBank/DDBJ databases">
        <authorList>
            <person name="Ye Y.-Q."/>
            <person name="Du Z.-J."/>
        </authorList>
    </citation>
    <scope>NUCLEOTIDE SEQUENCE [LARGE SCALE GENOMIC DNA]</scope>
    <source>
        <strain evidence="4 5">A6E488</strain>
    </source>
</reference>
<sequence>MSESTNRTTESANASNGADKPPPLDAGLEADPVTETDADSAPGDAAAVAEKRSEAVAAFTARLGEVVALLMTMPRYRHMALQDLDWMVLAPLMRDQLAVATANARESGAKQLAGAVLTARVSEAVDVSIREQIKAGVFPVRLKPGDWTSGEIVWLLDVIAPTKPIATRILSEVSRARFKGQKVLVHPIVAGLVDKDVLRKVGGEGGEAA</sequence>
<keyword evidence="2" id="KW-0204">Cytolysis</keyword>
<name>A0AAW5R653_9HYPH</name>
<comment type="similarity">
    <text evidence="1 2">Belongs to the RTX toxin acyltransferase family.</text>
</comment>
<keyword evidence="2" id="KW-0963">Cytoplasm</keyword>
<feature type="compositionally biased region" description="Polar residues" evidence="3">
    <location>
        <begin position="1"/>
        <end position="16"/>
    </location>
</feature>
<organism evidence="4 5">
    <name type="scientific">Microbaculum marinisediminis</name>
    <dbReference type="NCBI Taxonomy" id="2931392"/>
    <lineage>
        <taxon>Bacteria</taxon>
        <taxon>Pseudomonadati</taxon>
        <taxon>Pseudomonadota</taxon>
        <taxon>Alphaproteobacteria</taxon>
        <taxon>Hyphomicrobiales</taxon>
        <taxon>Tepidamorphaceae</taxon>
        <taxon>Microbaculum</taxon>
    </lineage>
</organism>
<comment type="caution">
    <text evidence="4">The sequence shown here is derived from an EMBL/GenBank/DDBJ whole genome shotgun (WGS) entry which is preliminary data.</text>
</comment>
<dbReference type="GO" id="GO:0005737">
    <property type="term" value="C:cytoplasm"/>
    <property type="evidence" value="ECO:0007669"/>
    <property type="project" value="UniProtKB-SubCell"/>
</dbReference>
<dbReference type="InterPro" id="IPR003996">
    <property type="entry name" value="RTX_toxin-activating_protC_bac"/>
</dbReference>
<feature type="region of interest" description="Disordered" evidence="3">
    <location>
        <begin position="1"/>
        <end position="47"/>
    </location>
</feature>
<gene>
    <name evidence="4" type="ORF">MUB46_19200</name>
</gene>
<evidence type="ECO:0000256" key="3">
    <source>
        <dbReference type="SAM" id="MobiDB-lite"/>
    </source>
</evidence>